<gene>
    <name evidence="7" type="ORF">SSCH_130010</name>
</gene>
<dbReference type="CDD" id="cd06171">
    <property type="entry name" value="Sigma70_r4"/>
    <property type="match status" value="1"/>
</dbReference>
<dbReference type="Pfam" id="PF08281">
    <property type="entry name" value="Sigma70_r4_2"/>
    <property type="match status" value="1"/>
</dbReference>
<dbReference type="RefSeq" id="WP_044664135.1">
    <property type="nucleotide sequence ID" value="NZ_CDRZ01000035.1"/>
</dbReference>
<dbReference type="GO" id="GO:0006352">
    <property type="term" value="P:DNA-templated transcription initiation"/>
    <property type="evidence" value="ECO:0007669"/>
    <property type="project" value="InterPro"/>
</dbReference>
<dbReference type="InterPro" id="IPR013324">
    <property type="entry name" value="RNA_pol_sigma_r3/r4-like"/>
</dbReference>
<dbReference type="OrthoDB" id="9784984at2"/>
<dbReference type="NCBIfam" id="TIGR02937">
    <property type="entry name" value="sigma70-ECF"/>
    <property type="match status" value="1"/>
</dbReference>
<evidence type="ECO:0000256" key="2">
    <source>
        <dbReference type="ARBA" id="ARBA00023015"/>
    </source>
</evidence>
<protein>
    <submittedName>
        <fullName evidence="7">RNA polymerase, sigma-24 subunit, ECF subfamily</fullName>
    </submittedName>
</protein>
<evidence type="ECO:0000256" key="3">
    <source>
        <dbReference type="ARBA" id="ARBA00023082"/>
    </source>
</evidence>
<dbReference type="PANTHER" id="PTHR43133:SF51">
    <property type="entry name" value="RNA POLYMERASE SIGMA FACTOR"/>
    <property type="match status" value="1"/>
</dbReference>
<feature type="domain" description="RNA polymerase sigma factor 70 region 4 type 2" evidence="6">
    <location>
        <begin position="125"/>
        <end position="175"/>
    </location>
</feature>
<dbReference type="InterPro" id="IPR039425">
    <property type="entry name" value="RNA_pol_sigma-70-like"/>
</dbReference>
<dbReference type="Gene3D" id="1.10.10.10">
    <property type="entry name" value="Winged helix-like DNA-binding domain superfamily/Winged helix DNA-binding domain"/>
    <property type="match status" value="1"/>
</dbReference>
<dbReference type="Pfam" id="PF04542">
    <property type="entry name" value="Sigma70_r2"/>
    <property type="match status" value="1"/>
</dbReference>
<keyword evidence="3" id="KW-0731">Sigma factor</keyword>
<reference evidence="8" key="1">
    <citation type="submission" date="2015-01" db="EMBL/GenBank/DDBJ databases">
        <authorList>
            <person name="Manzoor Shahid"/>
            <person name="Zubair Saima"/>
        </authorList>
    </citation>
    <scope>NUCLEOTIDE SEQUENCE [LARGE SCALE GENOMIC DNA]</scope>
    <source>
        <strain evidence="8">Sp3</strain>
    </source>
</reference>
<keyword evidence="4" id="KW-0804">Transcription</keyword>
<dbReference type="EMBL" id="CDRZ01000035">
    <property type="protein sequence ID" value="CEO87845.1"/>
    <property type="molecule type" value="Genomic_DNA"/>
</dbReference>
<keyword evidence="8" id="KW-1185">Reference proteome</keyword>
<sequence>MARPDAELITLSQQGDQQAFAELVGRYQKTVYTMAVRLLGDREEGRDVAQEAFLRVYKSLPSFRKDADFLPWLYTITANIARDHWRRWKREKEAVSVPFDDTAMAPEDLSSPESVLETKDIKKVVEEAVASLPWEYRMPIALRHIQDLSYKEIAEMMKLPLNTVKTRIRRGRLMLREILDPLLEQRSDKE</sequence>
<dbReference type="AlphaFoldDB" id="A0A0B7MCP8"/>
<dbReference type="InterPro" id="IPR036388">
    <property type="entry name" value="WH-like_DNA-bd_sf"/>
</dbReference>
<dbReference type="GO" id="GO:0003677">
    <property type="term" value="F:DNA binding"/>
    <property type="evidence" value="ECO:0007669"/>
    <property type="project" value="InterPro"/>
</dbReference>
<dbReference type="GO" id="GO:0016987">
    <property type="term" value="F:sigma factor activity"/>
    <property type="evidence" value="ECO:0007669"/>
    <property type="project" value="UniProtKB-KW"/>
</dbReference>
<feature type="domain" description="RNA polymerase sigma-70 region 2" evidence="5">
    <location>
        <begin position="23"/>
        <end position="90"/>
    </location>
</feature>
<dbReference type="InterPro" id="IPR013249">
    <property type="entry name" value="RNA_pol_sigma70_r4_t2"/>
</dbReference>
<dbReference type="Proteomes" id="UP000046155">
    <property type="component" value="Unassembled WGS sequence"/>
</dbReference>
<dbReference type="SUPFAM" id="SSF88946">
    <property type="entry name" value="Sigma2 domain of RNA polymerase sigma factors"/>
    <property type="match status" value="1"/>
</dbReference>
<dbReference type="SUPFAM" id="SSF88659">
    <property type="entry name" value="Sigma3 and sigma4 domains of RNA polymerase sigma factors"/>
    <property type="match status" value="1"/>
</dbReference>
<keyword evidence="2" id="KW-0805">Transcription regulation</keyword>
<proteinExistence type="inferred from homology"/>
<name>A0A0B7MCP8_9FIRM</name>
<accession>A0A0B7MCP8</accession>
<evidence type="ECO:0000256" key="1">
    <source>
        <dbReference type="ARBA" id="ARBA00010641"/>
    </source>
</evidence>
<dbReference type="InterPro" id="IPR014284">
    <property type="entry name" value="RNA_pol_sigma-70_dom"/>
</dbReference>
<dbReference type="Gene3D" id="1.10.1740.10">
    <property type="match status" value="1"/>
</dbReference>
<dbReference type="InterPro" id="IPR013325">
    <property type="entry name" value="RNA_pol_sigma_r2"/>
</dbReference>
<dbReference type="PANTHER" id="PTHR43133">
    <property type="entry name" value="RNA POLYMERASE ECF-TYPE SIGMA FACTO"/>
    <property type="match status" value="1"/>
</dbReference>
<evidence type="ECO:0000313" key="7">
    <source>
        <dbReference type="EMBL" id="CEO87845.1"/>
    </source>
</evidence>
<comment type="similarity">
    <text evidence="1">Belongs to the sigma-70 factor family. ECF subfamily.</text>
</comment>
<evidence type="ECO:0000256" key="4">
    <source>
        <dbReference type="ARBA" id="ARBA00023163"/>
    </source>
</evidence>
<evidence type="ECO:0000259" key="6">
    <source>
        <dbReference type="Pfam" id="PF08281"/>
    </source>
</evidence>
<evidence type="ECO:0000313" key="8">
    <source>
        <dbReference type="Proteomes" id="UP000046155"/>
    </source>
</evidence>
<organism evidence="7 8">
    <name type="scientific">Syntrophaceticus schinkii</name>
    <dbReference type="NCBI Taxonomy" id="499207"/>
    <lineage>
        <taxon>Bacteria</taxon>
        <taxon>Bacillati</taxon>
        <taxon>Bacillota</taxon>
        <taxon>Clostridia</taxon>
        <taxon>Thermoanaerobacterales</taxon>
        <taxon>Thermoanaerobacterales Family III. Incertae Sedis</taxon>
        <taxon>Syntrophaceticus</taxon>
    </lineage>
</organism>
<dbReference type="InterPro" id="IPR007627">
    <property type="entry name" value="RNA_pol_sigma70_r2"/>
</dbReference>
<evidence type="ECO:0000259" key="5">
    <source>
        <dbReference type="Pfam" id="PF04542"/>
    </source>
</evidence>